<name>A0A256J8T3_HALEZ</name>
<sequence length="85" mass="9109">MPTERRSGLAAGIGALAGATAGCLGRNSAEPSRLDLPVRDDGDAPVDVAGPSRSRASTHTSGESFRKVTYCRRENHRARWTSTRR</sequence>
<reference evidence="2 3" key="1">
    <citation type="journal article" date="2014" name="Front. Microbiol.">
        <title>Population and genomic analysis of the genus Halorubrum.</title>
        <authorList>
            <person name="Fullmer M.S."/>
            <person name="Soucy S.M."/>
            <person name="Swithers K.S."/>
            <person name="Makkay A.M."/>
            <person name="Wheeler R."/>
            <person name="Ventosa A."/>
            <person name="Gogarten J.P."/>
            <person name="Papke R.T."/>
        </authorList>
    </citation>
    <scope>NUCLEOTIDE SEQUENCE [LARGE SCALE GENOMIC DNA]</scope>
    <source>
        <strain evidence="2 3">Ga2p</strain>
    </source>
</reference>
<gene>
    <name evidence="2" type="ORF">DJ79_16480</name>
</gene>
<feature type="compositionally biased region" description="Polar residues" evidence="1">
    <location>
        <begin position="54"/>
        <end position="63"/>
    </location>
</feature>
<comment type="caution">
    <text evidence="2">The sequence shown here is derived from an EMBL/GenBank/DDBJ whole genome shotgun (WGS) entry which is preliminary data.</text>
</comment>
<dbReference type="EMBL" id="NHPA01000081">
    <property type="protein sequence ID" value="OYR65093.1"/>
    <property type="molecule type" value="Genomic_DNA"/>
</dbReference>
<proteinExistence type="predicted"/>
<dbReference type="AlphaFoldDB" id="A0A256J8T3"/>
<organism evidence="2 3">
    <name type="scientific">Halorubrum ezzemoulense</name>
    <name type="common">Halorubrum chaoviator</name>
    <dbReference type="NCBI Taxonomy" id="337243"/>
    <lineage>
        <taxon>Archaea</taxon>
        <taxon>Methanobacteriati</taxon>
        <taxon>Methanobacteriota</taxon>
        <taxon>Stenosarchaea group</taxon>
        <taxon>Halobacteria</taxon>
        <taxon>Halobacteriales</taxon>
        <taxon>Haloferacaceae</taxon>
        <taxon>Halorubrum</taxon>
    </lineage>
</organism>
<dbReference type="Proteomes" id="UP000215607">
    <property type="component" value="Unassembled WGS sequence"/>
</dbReference>
<accession>A0A256J8T3</accession>
<protein>
    <submittedName>
        <fullName evidence="2">Uncharacterized protein</fullName>
    </submittedName>
</protein>
<feature type="compositionally biased region" description="Basic and acidic residues" evidence="1">
    <location>
        <begin position="32"/>
        <end position="42"/>
    </location>
</feature>
<evidence type="ECO:0000313" key="3">
    <source>
        <dbReference type="Proteomes" id="UP000215607"/>
    </source>
</evidence>
<evidence type="ECO:0000256" key="1">
    <source>
        <dbReference type="SAM" id="MobiDB-lite"/>
    </source>
</evidence>
<feature type="region of interest" description="Disordered" evidence="1">
    <location>
        <begin position="22"/>
        <end position="65"/>
    </location>
</feature>
<evidence type="ECO:0000313" key="2">
    <source>
        <dbReference type="EMBL" id="OYR65093.1"/>
    </source>
</evidence>
<dbReference type="PROSITE" id="PS51257">
    <property type="entry name" value="PROKAR_LIPOPROTEIN"/>
    <property type="match status" value="1"/>
</dbReference>